<name>A0AAN9VB95_9ORTH</name>
<dbReference type="InterPro" id="IPR016181">
    <property type="entry name" value="Acyl_CoA_acyltransferase"/>
</dbReference>
<protein>
    <recommendedName>
        <fullName evidence="3">N-acetyltransferase domain-containing protein</fullName>
    </recommendedName>
</protein>
<keyword evidence="2" id="KW-0812">Transmembrane</keyword>
<evidence type="ECO:0000256" key="1">
    <source>
        <dbReference type="ARBA" id="ARBA00022679"/>
    </source>
</evidence>
<dbReference type="Gene3D" id="3.40.630.30">
    <property type="match status" value="1"/>
</dbReference>
<dbReference type="InterPro" id="IPR050769">
    <property type="entry name" value="NAT_camello-type"/>
</dbReference>
<dbReference type="EMBL" id="JAZDUA010000403">
    <property type="protein sequence ID" value="KAK7793085.1"/>
    <property type="molecule type" value="Genomic_DNA"/>
</dbReference>
<dbReference type="PANTHER" id="PTHR13947">
    <property type="entry name" value="GNAT FAMILY N-ACETYLTRANSFERASE"/>
    <property type="match status" value="1"/>
</dbReference>
<dbReference type="InterPro" id="IPR000182">
    <property type="entry name" value="GNAT_dom"/>
</dbReference>
<evidence type="ECO:0000259" key="3">
    <source>
        <dbReference type="PROSITE" id="PS51186"/>
    </source>
</evidence>
<comment type="caution">
    <text evidence="4">The sequence shown here is derived from an EMBL/GenBank/DDBJ whole genome shotgun (WGS) entry which is preliminary data.</text>
</comment>
<feature type="transmembrane region" description="Helical" evidence="2">
    <location>
        <begin position="66"/>
        <end position="86"/>
    </location>
</feature>
<dbReference type="CDD" id="cd04301">
    <property type="entry name" value="NAT_SF"/>
    <property type="match status" value="1"/>
</dbReference>
<feature type="domain" description="N-acetyltransferase" evidence="3">
    <location>
        <begin position="102"/>
        <end position="246"/>
    </location>
</feature>
<sequence length="254" mass="29267">MSGFIVIRDYKPGDERNCQEVIRESTMSTVNTAFFSGLTREITFQVIILTSALMFIFLGVPFNICFGSIPVVIALMYVCVWLSHVFKAVQLNVDMGSIPRMYMSSEYTGFWVAEVYEKLMDIRNPQSLQFTIINSDESQKMDLSAYRKRIVGTIAVTRSHNNEDTAWIRRMGVVKSYQRKGIASALVDEVLRFCRDKCYQYVELVTTECHDAARELFLNKGFELKQMYHKQIVGSIITVQMFELMYKLKVAESP</sequence>
<reference evidence="4 5" key="1">
    <citation type="submission" date="2024-03" db="EMBL/GenBank/DDBJ databases">
        <title>The genome assembly and annotation of the cricket Gryllus longicercus Weissman &amp; Gray.</title>
        <authorList>
            <person name="Szrajer S."/>
            <person name="Gray D."/>
            <person name="Ylla G."/>
        </authorList>
    </citation>
    <scope>NUCLEOTIDE SEQUENCE [LARGE SCALE GENOMIC DNA]</scope>
    <source>
        <strain evidence="4">DAG 2021-001</strain>
        <tissue evidence="4">Whole body minus gut</tissue>
    </source>
</reference>
<keyword evidence="2" id="KW-0472">Membrane</keyword>
<feature type="transmembrane region" description="Helical" evidence="2">
    <location>
        <begin position="42"/>
        <end position="60"/>
    </location>
</feature>
<dbReference type="PROSITE" id="PS51186">
    <property type="entry name" value="GNAT"/>
    <property type="match status" value="1"/>
</dbReference>
<dbReference type="Pfam" id="PF00583">
    <property type="entry name" value="Acetyltransf_1"/>
    <property type="match status" value="1"/>
</dbReference>
<evidence type="ECO:0000313" key="4">
    <source>
        <dbReference type="EMBL" id="KAK7793085.1"/>
    </source>
</evidence>
<keyword evidence="1" id="KW-0808">Transferase</keyword>
<keyword evidence="5" id="KW-1185">Reference proteome</keyword>
<evidence type="ECO:0000256" key="2">
    <source>
        <dbReference type="SAM" id="Phobius"/>
    </source>
</evidence>
<gene>
    <name evidence="4" type="ORF">R5R35_013523</name>
</gene>
<dbReference type="PANTHER" id="PTHR13947:SF37">
    <property type="entry name" value="LD18367P"/>
    <property type="match status" value="1"/>
</dbReference>
<proteinExistence type="predicted"/>
<evidence type="ECO:0000313" key="5">
    <source>
        <dbReference type="Proteomes" id="UP001378592"/>
    </source>
</evidence>
<dbReference type="GO" id="GO:0008080">
    <property type="term" value="F:N-acetyltransferase activity"/>
    <property type="evidence" value="ECO:0007669"/>
    <property type="project" value="InterPro"/>
</dbReference>
<dbReference type="Proteomes" id="UP001378592">
    <property type="component" value="Unassembled WGS sequence"/>
</dbReference>
<keyword evidence="2" id="KW-1133">Transmembrane helix</keyword>
<dbReference type="SUPFAM" id="SSF55729">
    <property type="entry name" value="Acyl-CoA N-acyltransferases (Nat)"/>
    <property type="match status" value="1"/>
</dbReference>
<organism evidence="4 5">
    <name type="scientific">Gryllus longicercus</name>
    <dbReference type="NCBI Taxonomy" id="2509291"/>
    <lineage>
        <taxon>Eukaryota</taxon>
        <taxon>Metazoa</taxon>
        <taxon>Ecdysozoa</taxon>
        <taxon>Arthropoda</taxon>
        <taxon>Hexapoda</taxon>
        <taxon>Insecta</taxon>
        <taxon>Pterygota</taxon>
        <taxon>Neoptera</taxon>
        <taxon>Polyneoptera</taxon>
        <taxon>Orthoptera</taxon>
        <taxon>Ensifera</taxon>
        <taxon>Gryllidea</taxon>
        <taxon>Grylloidea</taxon>
        <taxon>Gryllidae</taxon>
        <taxon>Gryllinae</taxon>
        <taxon>Gryllus</taxon>
    </lineage>
</organism>
<accession>A0AAN9VB95</accession>
<dbReference type="AlphaFoldDB" id="A0AAN9VB95"/>